<dbReference type="OrthoDB" id="6994083at2"/>
<dbReference type="AlphaFoldDB" id="A0A0J6LYD9"/>
<proteinExistence type="predicted"/>
<reference evidence="1 2" key="1">
    <citation type="submission" date="2015-02" db="EMBL/GenBank/DDBJ databases">
        <title>Pseudomonas helleri sp. nov. and Pseudomonas weihenstephanensis sp. nov., isolated from raw cows milk.</title>
        <authorList>
            <person name="von Neubeck M."/>
            <person name="Huptas C."/>
            <person name="Wenning M."/>
            <person name="Scherer S."/>
        </authorList>
    </citation>
    <scope>NUCLEOTIDE SEQUENCE [LARGE SCALE GENOMIC DNA]</scope>
    <source>
        <strain evidence="1 2">DSM 29166</strain>
    </source>
</reference>
<dbReference type="Pfam" id="PF19619">
    <property type="entry name" value="DUF6124"/>
    <property type="match status" value="1"/>
</dbReference>
<dbReference type="Proteomes" id="UP000036325">
    <property type="component" value="Unassembled WGS sequence"/>
</dbReference>
<evidence type="ECO:0000313" key="2">
    <source>
        <dbReference type="Proteomes" id="UP000036325"/>
    </source>
</evidence>
<dbReference type="PATRIC" id="fig|1608994.3.peg.2073"/>
<accession>A0A0J6LYD9</accession>
<sequence>MTPITKIPLKTEPDAELEALKDSAARQRALDYYLKPSVTQRSTEHKVFTVREGLSLEEAMVHASELLRYALAYAHECAGSLQGAQRDLTLGAVHFIEMAKDLVDNTVDTHKVAGG</sequence>
<protein>
    <recommendedName>
        <fullName evidence="3">DUF3077 domain-containing protein</fullName>
    </recommendedName>
</protein>
<comment type="caution">
    <text evidence="1">The sequence shown here is derived from an EMBL/GenBank/DDBJ whole genome shotgun (WGS) entry which is preliminary data.</text>
</comment>
<gene>
    <name evidence="1" type="ORF">TU86_07355</name>
</gene>
<dbReference type="RefSeq" id="WP_048363623.1">
    <property type="nucleotide sequence ID" value="NZ_JAAEBV010000005.1"/>
</dbReference>
<evidence type="ECO:0000313" key="1">
    <source>
        <dbReference type="EMBL" id="KMN15095.1"/>
    </source>
</evidence>
<organism evidence="1 2">
    <name type="scientific">Pseudomonas weihenstephanensis</name>
    <dbReference type="NCBI Taxonomy" id="1608994"/>
    <lineage>
        <taxon>Bacteria</taxon>
        <taxon>Pseudomonadati</taxon>
        <taxon>Pseudomonadota</taxon>
        <taxon>Gammaproteobacteria</taxon>
        <taxon>Pseudomonadales</taxon>
        <taxon>Pseudomonadaceae</taxon>
        <taxon>Pseudomonas</taxon>
    </lineage>
</organism>
<name>A0A0J6LYD9_9PSED</name>
<evidence type="ECO:0008006" key="3">
    <source>
        <dbReference type="Google" id="ProtNLM"/>
    </source>
</evidence>
<dbReference type="EMBL" id="JYLF01000002">
    <property type="protein sequence ID" value="KMN15095.1"/>
    <property type="molecule type" value="Genomic_DNA"/>
</dbReference>
<accession>A0A0J6IKI1</accession>